<reference evidence="6 7" key="1">
    <citation type="journal article" date="2019" name="Proc. Natl. Acad. Sci. U.S.A.">
        <title>Regulatory changes in pterin and carotenoid genes underlie balanced color polymorphisms in the wall lizard.</title>
        <authorList>
            <person name="Andrade P."/>
            <person name="Pinho C."/>
            <person name="Perez I de Lanuza G."/>
            <person name="Afonso S."/>
            <person name="Brejcha J."/>
            <person name="Rubin C.J."/>
            <person name="Wallerman O."/>
            <person name="Pereira P."/>
            <person name="Sabatino S.J."/>
            <person name="Bellati A."/>
            <person name="Pellitteri-Rosa D."/>
            <person name="Bosakova Z."/>
            <person name="Bunikis I."/>
            <person name="Carretero M.A."/>
            <person name="Feiner N."/>
            <person name="Marsik P."/>
            <person name="Pauperio F."/>
            <person name="Salvi D."/>
            <person name="Soler L."/>
            <person name="While G.M."/>
            <person name="Uller T."/>
            <person name="Font E."/>
            <person name="Andersson L."/>
            <person name="Carneiro M."/>
        </authorList>
    </citation>
    <scope>NUCLEOTIDE SEQUENCE</scope>
</reference>
<dbReference type="InterPro" id="IPR036179">
    <property type="entry name" value="Ig-like_dom_sf"/>
</dbReference>
<name>A0A670HYF3_PODMU</name>
<dbReference type="InterPro" id="IPR003598">
    <property type="entry name" value="Ig_sub2"/>
</dbReference>
<evidence type="ECO:0000256" key="2">
    <source>
        <dbReference type="ARBA" id="ARBA00022490"/>
    </source>
</evidence>
<evidence type="ECO:0000256" key="1">
    <source>
        <dbReference type="ARBA" id="ARBA00004496"/>
    </source>
</evidence>
<dbReference type="PANTHER" id="PTHR47633">
    <property type="entry name" value="IMMUNOGLOBULIN"/>
    <property type="match status" value="1"/>
</dbReference>
<evidence type="ECO:0000313" key="6">
    <source>
        <dbReference type="Ensembl" id="ENSPMRP00000004698.1"/>
    </source>
</evidence>
<dbReference type="InterPro" id="IPR003599">
    <property type="entry name" value="Ig_sub"/>
</dbReference>
<feature type="domain" description="Ig-like" evidence="5">
    <location>
        <begin position="326"/>
        <end position="416"/>
    </location>
</feature>
<dbReference type="FunFam" id="2.60.40.10:FF:000425">
    <property type="entry name" value="Myosin light chain kinase"/>
    <property type="match status" value="3"/>
</dbReference>
<dbReference type="Gene3D" id="2.60.40.10">
    <property type="entry name" value="Immunoglobulins"/>
    <property type="match status" value="3"/>
</dbReference>
<accession>A0A670HYF3</accession>
<evidence type="ECO:0000256" key="3">
    <source>
        <dbReference type="ARBA" id="ARBA00023319"/>
    </source>
</evidence>
<dbReference type="PANTHER" id="PTHR47633:SF14">
    <property type="entry name" value="IG-LIKE DOMAIN-CONTAINING PROTEIN"/>
    <property type="match status" value="1"/>
</dbReference>
<organism evidence="6 7">
    <name type="scientific">Podarcis muralis</name>
    <name type="common">Wall lizard</name>
    <name type="synonym">Lacerta muralis</name>
    <dbReference type="NCBI Taxonomy" id="64176"/>
    <lineage>
        <taxon>Eukaryota</taxon>
        <taxon>Metazoa</taxon>
        <taxon>Chordata</taxon>
        <taxon>Craniata</taxon>
        <taxon>Vertebrata</taxon>
        <taxon>Euteleostomi</taxon>
        <taxon>Lepidosauria</taxon>
        <taxon>Squamata</taxon>
        <taxon>Bifurcata</taxon>
        <taxon>Unidentata</taxon>
        <taxon>Episquamata</taxon>
        <taxon>Laterata</taxon>
        <taxon>Lacertibaenia</taxon>
        <taxon>Lacertidae</taxon>
        <taxon>Podarcis</taxon>
    </lineage>
</organism>
<feature type="domain" description="Ig-like" evidence="5">
    <location>
        <begin position="201"/>
        <end position="293"/>
    </location>
</feature>
<dbReference type="GeneTree" id="ENSGT00940000169215"/>
<feature type="compositionally biased region" description="Polar residues" evidence="4">
    <location>
        <begin position="33"/>
        <end position="43"/>
    </location>
</feature>
<feature type="compositionally biased region" description="Basic and acidic residues" evidence="4">
    <location>
        <begin position="20"/>
        <end position="32"/>
    </location>
</feature>
<dbReference type="OMA" id="HEERYCV"/>
<keyword evidence="2" id="KW-0963">Cytoplasm</keyword>
<proteinExistence type="predicted"/>
<dbReference type="Ensembl" id="ENSPMRT00000005010.1">
    <property type="protein sequence ID" value="ENSPMRP00000004698.1"/>
    <property type="gene ID" value="ENSPMRG00000003218.1"/>
</dbReference>
<feature type="compositionally biased region" description="Polar residues" evidence="4">
    <location>
        <begin position="57"/>
        <end position="70"/>
    </location>
</feature>
<dbReference type="SMART" id="SM00408">
    <property type="entry name" value="IGc2"/>
    <property type="match status" value="3"/>
</dbReference>
<evidence type="ECO:0000313" key="7">
    <source>
        <dbReference type="Proteomes" id="UP000472272"/>
    </source>
</evidence>
<sequence length="560" mass="62552">MSFESYHTPIGSPERYSTPSEERYSTPSEERYSTPSEQRYSTPSEERYSTPSEERYSTPSAESNRTSMRSPASLVRVSTPPERYQTPRGSRLQHRSSSLEELRAEMFGTPCEALEPKGNEVPPAFIKPLTKRKIYENTTLRFIKAVKLVAVTEQEQEEEGEACVNINFDVFAEPSKEEQIEFKGESTDSCSFEFQVTEAPPKFMKHISDCASFKGTSASFQCLVVGSPKPAISWFKNGALIHEERYCVEESQEGCHSLTIRSLVQTDEGEYKCVATNKAGTAYSTMPWKSNVSEVEHPSGTDYVQLPRYHFYSSSLEVKREKSNVPTFLKHVSNVEISLGDLARLSVVVTGDPKPQIQWYFNSVKLTSSADYKFVFDDENYSLIILSTKFDHEGEYTCIASNIHGETACSAYLKVNPKGDERELEAEFTAEKTGSPRPPHFVRKLDPVQCAQGAPAVFEYKVAGDPPPEIQWFRGNNQIFSGARYTIIHNRDGSGSLMVNNCQGPDGGLYICKGINLIGEASSSAELLVDVLQVASYSTATVQQEALLTRQVALLESHKV</sequence>
<dbReference type="AlphaFoldDB" id="A0A670HYF3"/>
<evidence type="ECO:0000256" key="4">
    <source>
        <dbReference type="SAM" id="MobiDB-lite"/>
    </source>
</evidence>
<feature type="compositionally biased region" description="Basic and acidic residues" evidence="4">
    <location>
        <begin position="44"/>
        <end position="56"/>
    </location>
</feature>
<dbReference type="GO" id="GO:0005737">
    <property type="term" value="C:cytoplasm"/>
    <property type="evidence" value="ECO:0007669"/>
    <property type="project" value="UniProtKB-SubCell"/>
</dbReference>
<evidence type="ECO:0000259" key="5">
    <source>
        <dbReference type="PROSITE" id="PS50835"/>
    </source>
</evidence>
<protein>
    <recommendedName>
        <fullName evidence="5">Ig-like domain-containing protein</fullName>
    </recommendedName>
</protein>
<dbReference type="Proteomes" id="UP000472272">
    <property type="component" value="Chromosome 1"/>
</dbReference>
<dbReference type="PROSITE" id="PS50835">
    <property type="entry name" value="IG_LIKE"/>
    <property type="match status" value="3"/>
</dbReference>
<dbReference type="SMART" id="SM00409">
    <property type="entry name" value="IG"/>
    <property type="match status" value="3"/>
</dbReference>
<dbReference type="Pfam" id="PF07679">
    <property type="entry name" value="I-set"/>
    <property type="match status" value="3"/>
</dbReference>
<dbReference type="InterPro" id="IPR013783">
    <property type="entry name" value="Ig-like_fold"/>
</dbReference>
<keyword evidence="3" id="KW-0393">Immunoglobulin domain</keyword>
<feature type="domain" description="Ig-like" evidence="5">
    <location>
        <begin position="439"/>
        <end position="530"/>
    </location>
</feature>
<dbReference type="InterPro" id="IPR013098">
    <property type="entry name" value="Ig_I-set"/>
</dbReference>
<reference evidence="6" key="2">
    <citation type="submission" date="2025-08" db="UniProtKB">
        <authorList>
            <consortium name="Ensembl"/>
        </authorList>
    </citation>
    <scope>IDENTIFICATION</scope>
</reference>
<dbReference type="InterPro" id="IPR007110">
    <property type="entry name" value="Ig-like_dom"/>
</dbReference>
<reference evidence="6" key="3">
    <citation type="submission" date="2025-09" db="UniProtKB">
        <authorList>
            <consortium name="Ensembl"/>
        </authorList>
    </citation>
    <scope>IDENTIFICATION</scope>
</reference>
<keyword evidence="7" id="KW-1185">Reference proteome</keyword>
<feature type="region of interest" description="Disordered" evidence="4">
    <location>
        <begin position="1"/>
        <end position="97"/>
    </location>
</feature>
<dbReference type="SUPFAM" id="SSF48726">
    <property type="entry name" value="Immunoglobulin"/>
    <property type="match status" value="3"/>
</dbReference>
<comment type="subcellular location">
    <subcellularLocation>
        <location evidence="1">Cytoplasm</location>
    </subcellularLocation>
</comment>